<evidence type="ECO:0000256" key="1">
    <source>
        <dbReference type="ARBA" id="ARBA00006484"/>
    </source>
</evidence>
<dbReference type="InterPro" id="IPR002347">
    <property type="entry name" value="SDR_fam"/>
</dbReference>
<dbReference type="EC" id="1.1.1.268" evidence="4"/>
<evidence type="ECO:0000313" key="4">
    <source>
        <dbReference type="EMBL" id="QEH31940.1"/>
    </source>
</evidence>
<organism evidence="4 5">
    <name type="scientific">Aquisphaera giovannonii</name>
    <dbReference type="NCBI Taxonomy" id="406548"/>
    <lineage>
        <taxon>Bacteria</taxon>
        <taxon>Pseudomonadati</taxon>
        <taxon>Planctomycetota</taxon>
        <taxon>Planctomycetia</taxon>
        <taxon>Isosphaerales</taxon>
        <taxon>Isosphaeraceae</taxon>
        <taxon>Aquisphaera</taxon>
    </lineage>
</organism>
<dbReference type="PRINTS" id="PR00080">
    <property type="entry name" value="SDRFAMILY"/>
</dbReference>
<dbReference type="Gene3D" id="3.40.50.720">
    <property type="entry name" value="NAD(P)-binding Rossmann-like Domain"/>
    <property type="match status" value="1"/>
</dbReference>
<dbReference type="PANTHER" id="PTHR24321:SF8">
    <property type="entry name" value="ESTRADIOL 17-BETA-DEHYDROGENASE 8-RELATED"/>
    <property type="match status" value="1"/>
</dbReference>
<dbReference type="CDD" id="cd05233">
    <property type="entry name" value="SDR_c"/>
    <property type="match status" value="1"/>
</dbReference>
<dbReference type="NCBIfam" id="NF005559">
    <property type="entry name" value="PRK07231.1"/>
    <property type="match status" value="1"/>
</dbReference>
<dbReference type="AlphaFoldDB" id="A0A5B9VW42"/>
<dbReference type="InterPro" id="IPR020904">
    <property type="entry name" value="Sc_DH/Rdtase_CS"/>
</dbReference>
<gene>
    <name evidence="4" type="primary">xecD</name>
    <name evidence="4" type="ORF">OJF2_04070</name>
</gene>
<dbReference type="PRINTS" id="PR00081">
    <property type="entry name" value="GDHRDH"/>
</dbReference>
<dbReference type="FunFam" id="3.40.50.720:FF:000084">
    <property type="entry name" value="Short-chain dehydrogenase reductase"/>
    <property type="match status" value="1"/>
</dbReference>
<dbReference type="PANTHER" id="PTHR24321">
    <property type="entry name" value="DEHYDROGENASES, SHORT CHAIN"/>
    <property type="match status" value="1"/>
</dbReference>
<evidence type="ECO:0000313" key="5">
    <source>
        <dbReference type="Proteomes" id="UP000324233"/>
    </source>
</evidence>
<proteinExistence type="inferred from homology"/>
<dbReference type="InterPro" id="IPR036291">
    <property type="entry name" value="NAD(P)-bd_dom_sf"/>
</dbReference>
<dbReference type="GO" id="GO:0050574">
    <property type="term" value="F:2-(R)-hydroxypropyl-CoM dehydrogenase activity"/>
    <property type="evidence" value="ECO:0007669"/>
    <property type="project" value="UniProtKB-EC"/>
</dbReference>
<evidence type="ECO:0000256" key="2">
    <source>
        <dbReference type="ARBA" id="ARBA00023002"/>
    </source>
</evidence>
<dbReference type="KEGG" id="agv:OJF2_04070"/>
<name>A0A5B9VW42_9BACT</name>
<reference evidence="4 5" key="1">
    <citation type="submission" date="2019-08" db="EMBL/GenBank/DDBJ databases">
        <title>Deep-cultivation of Planctomycetes and their phenomic and genomic characterization uncovers novel biology.</title>
        <authorList>
            <person name="Wiegand S."/>
            <person name="Jogler M."/>
            <person name="Boedeker C."/>
            <person name="Pinto D."/>
            <person name="Vollmers J."/>
            <person name="Rivas-Marin E."/>
            <person name="Kohn T."/>
            <person name="Peeters S.H."/>
            <person name="Heuer A."/>
            <person name="Rast P."/>
            <person name="Oberbeckmann S."/>
            <person name="Bunk B."/>
            <person name="Jeske O."/>
            <person name="Meyerdierks A."/>
            <person name="Storesund J.E."/>
            <person name="Kallscheuer N."/>
            <person name="Luecker S."/>
            <person name="Lage O.M."/>
            <person name="Pohl T."/>
            <person name="Merkel B.J."/>
            <person name="Hornburger P."/>
            <person name="Mueller R.-W."/>
            <person name="Bruemmer F."/>
            <person name="Labrenz M."/>
            <person name="Spormann A.M."/>
            <person name="Op den Camp H."/>
            <person name="Overmann J."/>
            <person name="Amann R."/>
            <person name="Jetten M.S.M."/>
            <person name="Mascher T."/>
            <person name="Medema M.H."/>
            <person name="Devos D.P."/>
            <person name="Kaster A.-K."/>
            <person name="Ovreas L."/>
            <person name="Rohde M."/>
            <person name="Galperin M.Y."/>
            <person name="Jogler C."/>
        </authorList>
    </citation>
    <scope>NUCLEOTIDE SEQUENCE [LARGE SCALE GENOMIC DNA]</scope>
    <source>
        <strain evidence="4 5">OJF2</strain>
    </source>
</reference>
<dbReference type="EMBL" id="CP042997">
    <property type="protein sequence ID" value="QEH31940.1"/>
    <property type="molecule type" value="Genomic_DNA"/>
</dbReference>
<evidence type="ECO:0000256" key="3">
    <source>
        <dbReference type="SAM" id="MobiDB-lite"/>
    </source>
</evidence>
<dbReference type="PROSITE" id="PS00061">
    <property type="entry name" value="ADH_SHORT"/>
    <property type="match status" value="1"/>
</dbReference>
<dbReference type="Proteomes" id="UP000324233">
    <property type="component" value="Chromosome"/>
</dbReference>
<dbReference type="Pfam" id="PF13561">
    <property type="entry name" value="adh_short_C2"/>
    <property type="match status" value="1"/>
</dbReference>
<keyword evidence="5" id="KW-1185">Reference proteome</keyword>
<comment type="similarity">
    <text evidence="1">Belongs to the short-chain dehydrogenases/reductases (SDR) family.</text>
</comment>
<dbReference type="SUPFAM" id="SSF51735">
    <property type="entry name" value="NAD(P)-binding Rossmann-fold domains"/>
    <property type="match status" value="1"/>
</dbReference>
<protein>
    <submittedName>
        <fullName evidence="4">2-(R)-hydroxypropyl-CoM dehydrogenase</fullName>
        <ecNumber evidence="4">1.1.1.268</ecNumber>
    </submittedName>
</protein>
<keyword evidence="2 4" id="KW-0560">Oxidoreductase</keyword>
<feature type="region of interest" description="Disordered" evidence="3">
    <location>
        <begin position="1"/>
        <end position="27"/>
    </location>
</feature>
<accession>A0A5B9VW42</accession>
<sequence>MASAVFPPYRENQPAAKVSPDAPRPARREAPFLPLHDAAMNATLAGKTAIITGAGSGIGRATVLRFLEAGASVVAVDRRADLAESLAADVPAGAGDRLAAVVGDVSTEQPAEEAARVALDRFGGPDILINNAGVSVVKPLHEHTSEEWDSVMDINVKSIYWAAKHVVPAMIAGGGGVILNTGSISGEVGIPGQGAYAASKGAIHEMTRQMAVEYAHHKIRVNAVGCGTVDTPLVRWSAEKSGNPDAFWKMLREGHPIGRIAAPEEVADFYVFLASDKATFFTGAILMLDGGYTAR</sequence>